<dbReference type="Pfam" id="PF00300">
    <property type="entry name" value="His_Phos_1"/>
    <property type="match status" value="1"/>
</dbReference>
<keyword evidence="4 5" id="KW-0413">Isomerase</keyword>
<gene>
    <name evidence="5" type="primary">gpmA</name>
    <name evidence="10" type="ORF">SAMN04489711_105323</name>
</gene>
<evidence type="ECO:0000256" key="2">
    <source>
        <dbReference type="ARBA" id="ARBA00022432"/>
    </source>
</evidence>
<feature type="site" description="Transition state stabilizer" evidence="5 8">
    <location>
        <position position="225"/>
    </location>
</feature>
<dbReference type="OrthoDB" id="9781415at2"/>
<feature type="binding site" evidence="5 7">
    <location>
        <begin position="155"/>
        <end position="156"/>
    </location>
    <ligand>
        <name>substrate</name>
    </ligand>
</feature>
<dbReference type="GO" id="GO:0004619">
    <property type="term" value="F:phosphoglycerate mutase activity"/>
    <property type="evidence" value="ECO:0007669"/>
    <property type="project" value="UniProtKB-UniRule"/>
</dbReference>
<feature type="active site" description="Proton donor/acceptor" evidence="5 6">
    <location>
        <position position="128"/>
    </location>
</feature>
<keyword evidence="3 5" id="KW-0324">Glycolysis</keyword>
<dbReference type="PROSITE" id="PS00175">
    <property type="entry name" value="PG_MUTASE"/>
    <property type="match status" value="1"/>
</dbReference>
<dbReference type="InterPro" id="IPR013078">
    <property type="entry name" value="His_Pase_superF_clade-1"/>
</dbReference>
<dbReference type="AlphaFoldDB" id="A0A1I2DNM1"/>
<feature type="active site" description="Tele-phosphohistidine intermediate" evidence="5 6">
    <location>
        <position position="50"/>
    </location>
</feature>
<protein>
    <recommendedName>
        <fullName evidence="5 9">2,3-bisphosphoglycerate-dependent phosphoglycerate mutase</fullName>
        <shortName evidence="5">BPG-dependent PGAM</shortName>
        <shortName evidence="5">PGAM</shortName>
        <shortName evidence="5">Phosphoglyceromutase</shortName>
        <shortName evidence="5">dPGM</shortName>
        <ecNumber evidence="5 9">5.4.2.11</ecNumber>
    </recommendedName>
</protein>
<evidence type="ECO:0000313" key="10">
    <source>
        <dbReference type="EMBL" id="SFE82029.1"/>
    </source>
</evidence>
<evidence type="ECO:0000313" key="11">
    <source>
        <dbReference type="Proteomes" id="UP000199119"/>
    </source>
</evidence>
<keyword evidence="2 5" id="KW-0312">Gluconeogenesis</keyword>
<dbReference type="Gene3D" id="3.40.50.1240">
    <property type="entry name" value="Phosphoglycerate mutase-like"/>
    <property type="match status" value="1"/>
</dbReference>
<evidence type="ECO:0000256" key="3">
    <source>
        <dbReference type="ARBA" id="ARBA00023152"/>
    </source>
</evidence>
<comment type="pathway">
    <text evidence="5 9">Carbohydrate degradation; glycolysis; pyruvate from D-glyceraldehyde 3-phosphate: step 3/5.</text>
</comment>
<keyword evidence="11" id="KW-1185">Reference proteome</keyword>
<evidence type="ECO:0000256" key="1">
    <source>
        <dbReference type="ARBA" id="ARBA00006717"/>
    </source>
</evidence>
<dbReference type="HAMAP" id="MF_01039">
    <property type="entry name" value="PGAM_GpmA"/>
    <property type="match status" value="1"/>
</dbReference>
<dbReference type="STRING" id="1177982.SAMN04489711_105323"/>
<dbReference type="CDD" id="cd07067">
    <property type="entry name" value="HP_PGM_like"/>
    <property type="match status" value="1"/>
</dbReference>
<evidence type="ECO:0000256" key="4">
    <source>
        <dbReference type="ARBA" id="ARBA00023235"/>
    </source>
</evidence>
<evidence type="ECO:0000256" key="9">
    <source>
        <dbReference type="RuleBase" id="RU004512"/>
    </source>
</evidence>
<comment type="similarity">
    <text evidence="1 5">Belongs to the phosphoglycerate mutase family. BPG-dependent PGAM subfamily.</text>
</comment>
<name>A0A1I2DNM1_9BURK</name>
<organism evidence="10 11">
    <name type="scientific">Paracidovorax wautersii</name>
    <dbReference type="NCBI Taxonomy" id="1177982"/>
    <lineage>
        <taxon>Bacteria</taxon>
        <taxon>Pseudomonadati</taxon>
        <taxon>Pseudomonadota</taxon>
        <taxon>Betaproteobacteria</taxon>
        <taxon>Burkholderiales</taxon>
        <taxon>Comamonadaceae</taxon>
        <taxon>Paracidovorax</taxon>
    </lineage>
</organism>
<dbReference type="PANTHER" id="PTHR11931">
    <property type="entry name" value="PHOSPHOGLYCERATE MUTASE"/>
    <property type="match status" value="1"/>
</dbReference>
<dbReference type="UniPathway" id="UPA00109">
    <property type="reaction ID" value="UER00186"/>
</dbReference>
<evidence type="ECO:0000256" key="7">
    <source>
        <dbReference type="PIRSR" id="PIRSR613078-2"/>
    </source>
</evidence>
<evidence type="ECO:0000256" key="8">
    <source>
        <dbReference type="PIRSR" id="PIRSR613078-3"/>
    </source>
</evidence>
<feature type="binding site" evidence="5 7">
    <location>
        <begin position="128"/>
        <end position="131"/>
    </location>
    <ligand>
        <name>substrate</name>
    </ligand>
</feature>
<evidence type="ECO:0000256" key="6">
    <source>
        <dbReference type="PIRSR" id="PIRSR613078-1"/>
    </source>
</evidence>
<dbReference type="Proteomes" id="UP000199119">
    <property type="component" value="Unassembled WGS sequence"/>
</dbReference>
<feature type="binding site" evidence="5 7">
    <location>
        <position position="139"/>
    </location>
    <ligand>
        <name>substrate</name>
    </ligand>
</feature>
<feature type="binding site" evidence="5 7">
    <location>
        <begin position="49"/>
        <end position="56"/>
    </location>
    <ligand>
        <name>substrate</name>
    </ligand>
</feature>
<dbReference type="InterPro" id="IPR029033">
    <property type="entry name" value="His_PPase_superfam"/>
</dbReference>
<feature type="binding site" evidence="5 7">
    <location>
        <begin position="226"/>
        <end position="227"/>
    </location>
    <ligand>
        <name>substrate</name>
    </ligand>
</feature>
<sequence length="283" mass="30534">MCARLGIAAASATFNGSAENTHATGSACRQAGQLNVSAPRSQVQLLLIRHGESEWNLAQRFTGWADVGLTPRGVRQMQEAGRAIRRSGLVVDRVFSSMLVRCIRSVDCLLLAAGSPSAPRTADWRLNERHYGALTGSSKAEAIARYGADQVQAWRRSYRAVPPPWTQDDVDRVATDPSMEPPCAGLEPLPLAESLAQTVLRVTALWQELIEPSLASAQTVAVVGHGNSLRALVMQLEELSEQAVSCLEIANGEMRAYESGAGRTLHLQCIWQPSALAPISKIL</sequence>
<dbReference type="SMART" id="SM00855">
    <property type="entry name" value="PGAM"/>
    <property type="match status" value="1"/>
</dbReference>
<accession>A0A1I2DNM1</accession>
<comment type="subunit">
    <text evidence="5">Homodimer.</text>
</comment>
<dbReference type="GO" id="GO:0006096">
    <property type="term" value="P:glycolytic process"/>
    <property type="evidence" value="ECO:0007669"/>
    <property type="project" value="UniProtKB-UniRule"/>
</dbReference>
<dbReference type="EMBL" id="FONX01000005">
    <property type="protein sequence ID" value="SFE82029.1"/>
    <property type="molecule type" value="Genomic_DNA"/>
</dbReference>
<dbReference type="GO" id="GO:0006094">
    <property type="term" value="P:gluconeogenesis"/>
    <property type="evidence" value="ECO:0007669"/>
    <property type="project" value="UniProtKB-UniRule"/>
</dbReference>
<evidence type="ECO:0000256" key="5">
    <source>
        <dbReference type="HAMAP-Rule" id="MF_01039"/>
    </source>
</evidence>
<dbReference type="NCBIfam" id="TIGR01258">
    <property type="entry name" value="pgm_1"/>
    <property type="match status" value="1"/>
</dbReference>
<dbReference type="EC" id="5.4.2.11" evidence="5 9"/>
<dbReference type="SUPFAM" id="SSF53254">
    <property type="entry name" value="Phosphoglycerate mutase-like"/>
    <property type="match status" value="1"/>
</dbReference>
<proteinExistence type="inferred from homology"/>
<dbReference type="InterPro" id="IPR005952">
    <property type="entry name" value="Phosphogly_mut1"/>
</dbReference>
<feature type="binding site" evidence="5 7">
    <location>
        <position position="101"/>
    </location>
    <ligand>
        <name>substrate</name>
    </ligand>
</feature>
<comment type="catalytic activity">
    <reaction evidence="5 9">
        <text>(2R)-2-phosphoglycerate = (2R)-3-phosphoglycerate</text>
        <dbReference type="Rhea" id="RHEA:15901"/>
        <dbReference type="ChEBI" id="CHEBI:58272"/>
        <dbReference type="ChEBI" id="CHEBI:58289"/>
        <dbReference type="EC" id="5.4.2.11"/>
    </reaction>
</comment>
<reference evidence="11" key="1">
    <citation type="submission" date="2016-10" db="EMBL/GenBank/DDBJ databases">
        <authorList>
            <person name="Varghese N."/>
            <person name="Submissions S."/>
        </authorList>
    </citation>
    <scope>NUCLEOTIDE SEQUENCE [LARGE SCALE GENOMIC DNA]</scope>
    <source>
        <strain evidence="11">DSM 27981</strain>
    </source>
</reference>
<comment type="function">
    <text evidence="5 9">Catalyzes the interconversion of 2-phosphoglycerate and 3-phosphoglycerate.</text>
</comment>
<dbReference type="InterPro" id="IPR001345">
    <property type="entry name" value="PG/BPGM_mutase_AS"/>
</dbReference>
<dbReference type="RefSeq" id="WP_082754863.1">
    <property type="nucleotide sequence ID" value="NZ_FONX01000005.1"/>
</dbReference>
<feature type="binding site" evidence="5 7">
    <location>
        <begin position="62"/>
        <end position="63"/>
    </location>
    <ligand>
        <name>substrate</name>
    </ligand>
</feature>